<feature type="compositionally biased region" description="Basic residues" evidence="1">
    <location>
        <begin position="1"/>
        <end position="19"/>
    </location>
</feature>
<feature type="compositionally biased region" description="Gly residues" evidence="1">
    <location>
        <begin position="20"/>
        <end position="30"/>
    </location>
</feature>
<keyword evidence="3" id="KW-1185">Reference proteome</keyword>
<evidence type="ECO:0000313" key="3">
    <source>
        <dbReference type="Proteomes" id="UP000605099"/>
    </source>
</evidence>
<feature type="region of interest" description="Disordered" evidence="1">
    <location>
        <begin position="1"/>
        <end position="35"/>
    </location>
</feature>
<gene>
    <name evidence="2" type="ORF">GCM10011349_43950</name>
</gene>
<sequence>MGTGTRKRRDRRRSRRVGRIKGGGGNGGEPAGSPLGQSPYDWLHAACGVFWRLGACPFRGGTPQFPYSLQNGMIALK</sequence>
<evidence type="ECO:0000313" key="2">
    <source>
        <dbReference type="EMBL" id="GGN61388.1"/>
    </source>
</evidence>
<name>A0ABQ2K0R5_9SPHN</name>
<reference evidence="3" key="1">
    <citation type="journal article" date="2019" name="Int. J. Syst. Evol. Microbiol.">
        <title>The Global Catalogue of Microorganisms (GCM) 10K type strain sequencing project: providing services to taxonomists for standard genome sequencing and annotation.</title>
        <authorList>
            <consortium name="The Broad Institute Genomics Platform"/>
            <consortium name="The Broad Institute Genome Sequencing Center for Infectious Disease"/>
            <person name="Wu L."/>
            <person name="Ma J."/>
        </authorList>
    </citation>
    <scope>NUCLEOTIDE SEQUENCE [LARGE SCALE GENOMIC DNA]</scope>
    <source>
        <strain evidence="3">CGMCC 1.6784</strain>
    </source>
</reference>
<proteinExistence type="predicted"/>
<organism evidence="2 3">
    <name type="scientific">Novosphingobium indicum</name>
    <dbReference type="NCBI Taxonomy" id="462949"/>
    <lineage>
        <taxon>Bacteria</taxon>
        <taxon>Pseudomonadati</taxon>
        <taxon>Pseudomonadota</taxon>
        <taxon>Alphaproteobacteria</taxon>
        <taxon>Sphingomonadales</taxon>
        <taxon>Sphingomonadaceae</taxon>
        <taxon>Novosphingobium</taxon>
    </lineage>
</organism>
<protein>
    <submittedName>
        <fullName evidence="2">Uncharacterized protein</fullName>
    </submittedName>
</protein>
<evidence type="ECO:0000256" key="1">
    <source>
        <dbReference type="SAM" id="MobiDB-lite"/>
    </source>
</evidence>
<comment type="caution">
    <text evidence="2">The sequence shown here is derived from an EMBL/GenBank/DDBJ whole genome shotgun (WGS) entry which is preliminary data.</text>
</comment>
<dbReference type="Proteomes" id="UP000605099">
    <property type="component" value="Unassembled WGS sequence"/>
</dbReference>
<accession>A0ABQ2K0R5</accession>
<dbReference type="EMBL" id="BMLK01000037">
    <property type="protein sequence ID" value="GGN61388.1"/>
    <property type="molecule type" value="Genomic_DNA"/>
</dbReference>